<feature type="transmembrane region" description="Helical" evidence="1">
    <location>
        <begin position="329"/>
        <end position="349"/>
    </location>
</feature>
<proteinExistence type="predicted"/>
<feature type="transmembrane region" description="Helical" evidence="1">
    <location>
        <begin position="36"/>
        <end position="58"/>
    </location>
</feature>
<gene>
    <name evidence="2" type="ORF">DIU77_018655</name>
</gene>
<evidence type="ECO:0000313" key="2">
    <source>
        <dbReference type="EMBL" id="MFO7194265.1"/>
    </source>
</evidence>
<feature type="transmembrane region" description="Helical" evidence="1">
    <location>
        <begin position="199"/>
        <end position="222"/>
    </location>
</feature>
<feature type="transmembrane region" description="Helical" evidence="1">
    <location>
        <begin position="229"/>
        <end position="247"/>
    </location>
</feature>
<comment type="caution">
    <text evidence="2">The sequence shown here is derived from an EMBL/GenBank/DDBJ whole genome shotgun (WGS) entry which is preliminary data.</text>
</comment>
<reference evidence="2 3" key="1">
    <citation type="journal article" date="2021" name="BMC Genomics">
        <title>Genome-resolved metagenome and metatranscriptome analyses of thermophilic composting reveal key bacterial players and their metabolic interactions.</title>
        <authorList>
            <person name="Braga L.P.P."/>
            <person name="Pereira R.V."/>
            <person name="Martins L.F."/>
            <person name="Moura L.M.S."/>
            <person name="Sanchez F.B."/>
            <person name="Patane J.S.L."/>
            <person name="da Silva A.M."/>
            <person name="Setubal J.C."/>
        </authorList>
    </citation>
    <scope>NUCLEOTIDE SEQUENCE [LARGE SCALE GENOMIC DNA]</scope>
    <source>
        <strain evidence="2">ZC4RG45</strain>
    </source>
</reference>
<dbReference type="AlphaFoldDB" id="A0ABD6FLR5"/>
<organism evidence="2 3">
    <name type="scientific">Thermocrispum agreste</name>
    <dbReference type="NCBI Taxonomy" id="37925"/>
    <lineage>
        <taxon>Bacteria</taxon>
        <taxon>Bacillati</taxon>
        <taxon>Actinomycetota</taxon>
        <taxon>Actinomycetes</taxon>
        <taxon>Pseudonocardiales</taxon>
        <taxon>Pseudonocardiaceae</taxon>
        <taxon>Thermocrispum</taxon>
    </lineage>
</organism>
<feature type="transmembrane region" description="Helical" evidence="1">
    <location>
        <begin position="408"/>
        <end position="432"/>
    </location>
</feature>
<evidence type="ECO:0000313" key="3">
    <source>
        <dbReference type="Proteomes" id="UP000249324"/>
    </source>
</evidence>
<feature type="transmembrane region" description="Helical" evidence="1">
    <location>
        <begin position="108"/>
        <end position="132"/>
    </location>
</feature>
<dbReference type="Pfam" id="PF20176">
    <property type="entry name" value="DUF6541"/>
    <property type="match status" value="1"/>
</dbReference>
<name>A0ABD6FLR5_9PSEU</name>
<feature type="transmembrane region" description="Helical" evidence="1">
    <location>
        <begin position="386"/>
        <end position="402"/>
    </location>
</feature>
<feature type="transmembrane region" description="Helical" evidence="1">
    <location>
        <begin position="284"/>
        <end position="309"/>
    </location>
</feature>
<sequence length="440" mass="46608">MPSDSIWLFTAAVVAYFVVLLVPGLAVGLTAGLRGWTLAGLAPLFGYTVHGLTGPWMAGLDIPFTIWTALAGTVLFAAVVYAIRRFVESRWPERERPAQGLLPNWGRNAHLGVAACIGIAFVVSSVVLIAAAEGELDAIPQRWDPVFHANGIRYIAETGDGGLYGVSSVNRYGPEGSQFYPNAYHLAGSLVYLITGGSVPLVMTAMVMPLGGIFALSMAALVRECGGRAVLAGSTAVVSAVAASGVYESISNGLLPFALSVALTPLGPLAVLRFVNRPGADTGVVLGLVCAGMLAVHSSALFAIVLLSLPLLVHRWWKQRGTAWPDIKRLLIVAVPTILLTAPHLLGALDQASGSYGYRPWASAQPVWGALYNLLAFQHARPEPQLVLTVLVVVGLIGYRRLGALRWIGGAALLFGVFWLLVASFGGVDWVAAISRPWWN</sequence>
<accession>A0ABD6FLR5</accession>
<dbReference type="EMBL" id="QGUI02000405">
    <property type="protein sequence ID" value="MFO7194265.1"/>
    <property type="molecule type" value="Genomic_DNA"/>
</dbReference>
<protein>
    <submittedName>
        <fullName evidence="2">Copper-transporting ATPase</fullName>
    </submittedName>
</protein>
<feature type="transmembrane region" description="Helical" evidence="1">
    <location>
        <begin position="6"/>
        <end position="29"/>
    </location>
</feature>
<keyword evidence="1" id="KW-1133">Transmembrane helix</keyword>
<feature type="non-terminal residue" evidence="2">
    <location>
        <position position="440"/>
    </location>
</feature>
<evidence type="ECO:0000256" key="1">
    <source>
        <dbReference type="SAM" id="Phobius"/>
    </source>
</evidence>
<dbReference type="Proteomes" id="UP000249324">
    <property type="component" value="Unassembled WGS sequence"/>
</dbReference>
<dbReference type="SUPFAM" id="SSF103481">
    <property type="entry name" value="Multidrug resistance efflux transporter EmrE"/>
    <property type="match status" value="1"/>
</dbReference>
<keyword evidence="1" id="KW-0812">Transmembrane</keyword>
<feature type="transmembrane region" description="Helical" evidence="1">
    <location>
        <begin position="64"/>
        <end position="87"/>
    </location>
</feature>
<keyword evidence="1" id="KW-0472">Membrane</keyword>
<dbReference type="InterPro" id="IPR037185">
    <property type="entry name" value="EmrE-like"/>
</dbReference>
<dbReference type="InterPro" id="IPR046671">
    <property type="entry name" value="DUF6541"/>
</dbReference>